<evidence type="ECO:0000313" key="4">
    <source>
        <dbReference type="EMBL" id="TLU88714.1"/>
    </source>
</evidence>
<evidence type="ECO:0000313" key="5">
    <source>
        <dbReference type="Proteomes" id="UP000309788"/>
    </source>
</evidence>
<reference evidence="4 5" key="1">
    <citation type="submission" date="2019-05" db="EMBL/GenBank/DDBJ databases">
        <authorList>
            <person name="Qu J.-H."/>
        </authorList>
    </citation>
    <scope>NUCLEOTIDE SEQUENCE [LARGE SCALE GENOMIC DNA]</scope>
    <source>
        <strain evidence="4 5">Z12</strain>
    </source>
</reference>
<dbReference type="Gene3D" id="3.40.50.2300">
    <property type="match status" value="1"/>
</dbReference>
<evidence type="ECO:0000256" key="1">
    <source>
        <dbReference type="ARBA" id="ARBA00022553"/>
    </source>
</evidence>
<feature type="modified residue" description="4-aspartylphosphate" evidence="2">
    <location>
        <position position="5"/>
    </location>
</feature>
<organism evidence="4 5">
    <name type="scientific">Dyadobacter sediminis</name>
    <dbReference type="NCBI Taxonomy" id="1493691"/>
    <lineage>
        <taxon>Bacteria</taxon>
        <taxon>Pseudomonadati</taxon>
        <taxon>Bacteroidota</taxon>
        <taxon>Cytophagia</taxon>
        <taxon>Cytophagales</taxon>
        <taxon>Spirosomataceae</taxon>
        <taxon>Dyadobacter</taxon>
    </lineage>
</organism>
<dbReference type="InterPro" id="IPR001789">
    <property type="entry name" value="Sig_transdc_resp-reg_receiver"/>
</dbReference>
<dbReference type="InterPro" id="IPR011006">
    <property type="entry name" value="CheY-like_superfamily"/>
</dbReference>
<dbReference type="PANTHER" id="PTHR44591">
    <property type="entry name" value="STRESS RESPONSE REGULATOR PROTEIN 1"/>
    <property type="match status" value="1"/>
</dbReference>
<sequence length="64" mass="6844">MIVVDMNMGGMNGLKTIIAIKADSKLSHIPTVMMSISSNPDLAQKAIRADASEFITKPTSFSAF</sequence>
<gene>
    <name evidence="4" type="ORF">FEM55_24730</name>
</gene>
<dbReference type="InterPro" id="IPR050595">
    <property type="entry name" value="Bact_response_regulator"/>
</dbReference>
<comment type="caution">
    <text evidence="4">The sequence shown here is derived from an EMBL/GenBank/DDBJ whole genome shotgun (WGS) entry which is preliminary data.</text>
</comment>
<keyword evidence="1 2" id="KW-0597">Phosphoprotein</keyword>
<dbReference type="Proteomes" id="UP000309788">
    <property type="component" value="Unassembled WGS sequence"/>
</dbReference>
<name>A0A5R9K5A5_9BACT</name>
<dbReference type="SUPFAM" id="SSF52172">
    <property type="entry name" value="CheY-like"/>
    <property type="match status" value="1"/>
</dbReference>
<accession>A0A5R9K5A5</accession>
<dbReference type="EMBL" id="VCEI01000033">
    <property type="protein sequence ID" value="TLU88714.1"/>
    <property type="molecule type" value="Genomic_DNA"/>
</dbReference>
<evidence type="ECO:0000259" key="3">
    <source>
        <dbReference type="PROSITE" id="PS50110"/>
    </source>
</evidence>
<dbReference type="Pfam" id="PF00072">
    <property type="entry name" value="Response_reg"/>
    <property type="match status" value="1"/>
</dbReference>
<keyword evidence="5" id="KW-1185">Reference proteome</keyword>
<protein>
    <submittedName>
        <fullName evidence="4">Response regulator</fullName>
    </submittedName>
</protein>
<dbReference type="PROSITE" id="PS50110">
    <property type="entry name" value="RESPONSE_REGULATORY"/>
    <property type="match status" value="1"/>
</dbReference>
<dbReference type="AlphaFoldDB" id="A0A5R9K5A5"/>
<dbReference type="PANTHER" id="PTHR44591:SF3">
    <property type="entry name" value="RESPONSE REGULATORY DOMAIN-CONTAINING PROTEIN"/>
    <property type="match status" value="1"/>
</dbReference>
<evidence type="ECO:0000256" key="2">
    <source>
        <dbReference type="PROSITE-ProRule" id="PRU00169"/>
    </source>
</evidence>
<feature type="domain" description="Response regulatory" evidence="3">
    <location>
        <begin position="1"/>
        <end position="64"/>
    </location>
</feature>
<dbReference type="GO" id="GO:0000160">
    <property type="term" value="P:phosphorelay signal transduction system"/>
    <property type="evidence" value="ECO:0007669"/>
    <property type="project" value="InterPro"/>
</dbReference>
<proteinExistence type="predicted"/>